<dbReference type="InterPro" id="IPR051964">
    <property type="entry name" value="Chaperone_stress_response"/>
</dbReference>
<protein>
    <recommendedName>
        <fullName evidence="11">Glutathione-specific gamma-glutamylcyclotransferase</fullName>
    </recommendedName>
</protein>
<sequence>MGARQSSEAKSDDIDVFVDYYELLEVDQNDPLEVIKKSYRKLALRHHPDKNPGREEESKKRFTKLQEAWEVLADEHERAWYDQNRERLIQGKEEDEEEDVDAKYRFFRSGGAAPKPSSMAPGVGVTHLLRFFSPSIAKDLSDSDSSFFGTYRRLFALIAEEDRVAAPYPGEVHENDFADPDRDDAYWYVGFGHPNTPYVATDGRRDVRQFYQFWTSFSSRKSFAWKDKLDVREAQDRRLKRLIEKDNKRARDAARREYNETIRSLATFVRRRDPRFKAYQASQAEANNPAASAEAEKRRKAEAAKRQEEKRKQAESFRAQNWQMANEPADEWSSDFSSGESYNSDDESGREGDAPSSEDIGDTPIENFDCIACKKVFQTQAAWENHERSKKHKKEVQRLTREMLEEDELLDEQLAHGSRNLAVQEDDLSAHAEMPRKKDKKKKKMEKKMRAALHDETIGQAEPWKSNEAASHTEPSKSDELEKRLKERLPHLSSLPRYPERPEGSFDIFGYGSLIFKPPPHAIGYTPGFIKGFCRRFAQHSVDHRGTTERPGRVVTLVTAKDWGMQPNADSVQESSVVWGISYTIDPMFADEVRAYLDHREKNGYTAMQVPILGFESDSQHEQQSDQYQELIPDALVYVGLPDNEAFVGAEPMDQLAERIFSCEGPSGRNDEYLLNLAEAVRLLTPHSVDPYLFDLEAKVLALQRAKDQGQGTGSKPESDYGKSQTQLPATANCVPTDTSSMDGQSKKSKQKSKRQSGGPEKCNVCHAGFLSRSKLFAHVREAGHAQATAPTKKKR</sequence>
<feature type="region of interest" description="Disordered" evidence="6">
    <location>
        <begin position="279"/>
        <end position="363"/>
    </location>
</feature>
<dbReference type="PROSITE" id="PS50076">
    <property type="entry name" value="DNAJ_2"/>
    <property type="match status" value="1"/>
</dbReference>
<dbReference type="InterPro" id="IPR054076">
    <property type="entry name" value="ZUO1-like_ZHD"/>
</dbReference>
<dbReference type="SMART" id="SM00355">
    <property type="entry name" value="ZnF_C2H2"/>
    <property type="match status" value="2"/>
</dbReference>
<dbReference type="CDD" id="cd06661">
    <property type="entry name" value="GGCT_like"/>
    <property type="match status" value="1"/>
</dbReference>
<evidence type="ECO:0000259" key="7">
    <source>
        <dbReference type="PROSITE" id="PS50076"/>
    </source>
</evidence>
<dbReference type="InterPro" id="IPR013024">
    <property type="entry name" value="GGCT-like"/>
</dbReference>
<evidence type="ECO:0000313" key="10">
    <source>
        <dbReference type="Proteomes" id="UP001219567"/>
    </source>
</evidence>
<feature type="domain" description="J" evidence="7">
    <location>
        <begin position="19"/>
        <end position="85"/>
    </location>
</feature>
<feature type="domain" description="C2H2-type" evidence="8">
    <location>
        <begin position="368"/>
        <end position="397"/>
    </location>
</feature>
<dbReference type="Gene3D" id="1.10.287.110">
    <property type="entry name" value="DnaJ domain"/>
    <property type="match status" value="1"/>
</dbReference>
<gene>
    <name evidence="9" type="ORF">MYAM1_001514</name>
</gene>
<feature type="compositionally biased region" description="Basic and acidic residues" evidence="6">
    <location>
        <begin position="294"/>
        <end position="315"/>
    </location>
</feature>
<evidence type="ECO:0000256" key="3">
    <source>
        <dbReference type="ARBA" id="ARBA00022833"/>
    </source>
</evidence>
<dbReference type="PRINTS" id="PR00625">
    <property type="entry name" value="JDOMAIN"/>
</dbReference>
<dbReference type="InterPro" id="IPR003604">
    <property type="entry name" value="Matrin/U1-like-C_Znf_C2H2"/>
</dbReference>
<evidence type="ECO:0000256" key="6">
    <source>
        <dbReference type="SAM" id="MobiDB-lite"/>
    </source>
</evidence>
<dbReference type="PROSITE" id="PS00028">
    <property type="entry name" value="ZINC_FINGER_C2H2_1"/>
    <property type="match status" value="2"/>
</dbReference>
<feature type="region of interest" description="Disordered" evidence="6">
    <location>
        <begin position="418"/>
        <end position="482"/>
    </location>
</feature>
<keyword evidence="4" id="KW-0456">Lyase</keyword>
<feature type="compositionally biased region" description="Basic residues" evidence="6">
    <location>
        <begin position="437"/>
        <end position="447"/>
    </location>
</feature>
<dbReference type="SUPFAM" id="SSF57667">
    <property type="entry name" value="beta-beta-alpha zinc fingers"/>
    <property type="match status" value="1"/>
</dbReference>
<organism evidence="9 10">
    <name type="scientific">Malassezia yamatoensis</name>
    <dbReference type="NCBI Taxonomy" id="253288"/>
    <lineage>
        <taxon>Eukaryota</taxon>
        <taxon>Fungi</taxon>
        <taxon>Dikarya</taxon>
        <taxon>Basidiomycota</taxon>
        <taxon>Ustilaginomycotina</taxon>
        <taxon>Malasseziomycetes</taxon>
        <taxon>Malasseziales</taxon>
        <taxon>Malasseziaceae</taxon>
        <taxon>Malassezia</taxon>
    </lineage>
</organism>
<evidence type="ECO:0000313" key="9">
    <source>
        <dbReference type="EMBL" id="WFC98782.1"/>
    </source>
</evidence>
<dbReference type="CDD" id="cd06257">
    <property type="entry name" value="DnaJ"/>
    <property type="match status" value="1"/>
</dbReference>
<dbReference type="InterPro" id="IPR022755">
    <property type="entry name" value="Znf_C2H2_jaz"/>
</dbReference>
<keyword evidence="1" id="KW-0479">Metal-binding</keyword>
<dbReference type="SMART" id="SM00451">
    <property type="entry name" value="ZnF_U1"/>
    <property type="match status" value="2"/>
</dbReference>
<dbReference type="Pfam" id="PF00226">
    <property type="entry name" value="DnaJ"/>
    <property type="match status" value="1"/>
</dbReference>
<dbReference type="EMBL" id="CP119943">
    <property type="protein sequence ID" value="WFC98782.1"/>
    <property type="molecule type" value="Genomic_DNA"/>
</dbReference>
<dbReference type="SMART" id="SM00271">
    <property type="entry name" value="DnaJ"/>
    <property type="match status" value="1"/>
</dbReference>
<dbReference type="InterPro" id="IPR018253">
    <property type="entry name" value="DnaJ_domain_CS"/>
</dbReference>
<dbReference type="GO" id="GO:0005737">
    <property type="term" value="C:cytoplasm"/>
    <property type="evidence" value="ECO:0007669"/>
    <property type="project" value="TreeGrafter"/>
</dbReference>
<dbReference type="GO" id="GO:0061928">
    <property type="term" value="F:glutathione specific gamma-glutamylcyclotransferase activity"/>
    <property type="evidence" value="ECO:0007669"/>
    <property type="project" value="InterPro"/>
</dbReference>
<keyword evidence="3" id="KW-0862">Zinc</keyword>
<dbReference type="Proteomes" id="UP001219567">
    <property type="component" value="Chromosome 1"/>
</dbReference>
<evidence type="ECO:0000256" key="4">
    <source>
        <dbReference type="ARBA" id="ARBA00023239"/>
    </source>
</evidence>
<evidence type="ECO:0000256" key="5">
    <source>
        <dbReference type="PROSITE-ProRule" id="PRU00042"/>
    </source>
</evidence>
<evidence type="ECO:0000256" key="1">
    <source>
        <dbReference type="ARBA" id="ARBA00022723"/>
    </source>
</evidence>
<dbReference type="GO" id="GO:0003676">
    <property type="term" value="F:nucleic acid binding"/>
    <property type="evidence" value="ECO:0007669"/>
    <property type="project" value="InterPro"/>
</dbReference>
<dbReference type="PROSITE" id="PS00636">
    <property type="entry name" value="DNAJ_1"/>
    <property type="match status" value="1"/>
</dbReference>
<dbReference type="PANTHER" id="PTHR44029:SF1">
    <property type="entry name" value="DNAJ HOMOLOG SUBFAMILY C MEMBER 21"/>
    <property type="match status" value="1"/>
</dbReference>
<keyword evidence="2 5" id="KW-0863">Zinc-finger</keyword>
<dbReference type="InterPro" id="IPR013087">
    <property type="entry name" value="Znf_C2H2_type"/>
</dbReference>
<dbReference type="Pfam" id="PF04752">
    <property type="entry name" value="ChaC"/>
    <property type="match status" value="1"/>
</dbReference>
<dbReference type="InterPro" id="IPR036236">
    <property type="entry name" value="Znf_C2H2_sf"/>
</dbReference>
<dbReference type="SUPFAM" id="SSF46565">
    <property type="entry name" value="Chaperone J-domain"/>
    <property type="match status" value="1"/>
</dbReference>
<dbReference type="Pfam" id="PF21884">
    <property type="entry name" value="ZUO1-like_ZHD"/>
    <property type="match status" value="1"/>
</dbReference>
<feature type="compositionally biased region" description="Basic and acidic residues" evidence="6">
    <location>
        <begin position="448"/>
        <end position="457"/>
    </location>
</feature>
<dbReference type="GO" id="GO:0008270">
    <property type="term" value="F:zinc ion binding"/>
    <property type="evidence" value="ECO:0007669"/>
    <property type="project" value="UniProtKB-KW"/>
</dbReference>
<dbReference type="InterPro" id="IPR006840">
    <property type="entry name" value="ChaC"/>
</dbReference>
<evidence type="ECO:0008006" key="11">
    <source>
        <dbReference type="Google" id="ProtNLM"/>
    </source>
</evidence>
<dbReference type="GO" id="GO:0006751">
    <property type="term" value="P:glutathione catabolic process"/>
    <property type="evidence" value="ECO:0007669"/>
    <property type="project" value="InterPro"/>
</dbReference>
<dbReference type="PROSITE" id="PS50157">
    <property type="entry name" value="ZINC_FINGER_C2H2_2"/>
    <property type="match status" value="1"/>
</dbReference>
<dbReference type="InterPro" id="IPR036869">
    <property type="entry name" value="J_dom_sf"/>
</dbReference>
<dbReference type="Pfam" id="PF12171">
    <property type="entry name" value="zf-C2H2_jaz"/>
    <property type="match status" value="1"/>
</dbReference>
<proteinExistence type="predicted"/>
<feature type="compositionally biased region" description="Polar residues" evidence="6">
    <location>
        <begin position="722"/>
        <end position="739"/>
    </location>
</feature>
<name>A0AAJ5YWA4_9BASI</name>
<keyword evidence="10" id="KW-1185">Reference proteome</keyword>
<evidence type="ECO:0000259" key="8">
    <source>
        <dbReference type="PROSITE" id="PS50157"/>
    </source>
</evidence>
<feature type="compositionally biased region" description="Low complexity" evidence="6">
    <location>
        <begin position="280"/>
        <end position="293"/>
    </location>
</feature>
<reference evidence="9 10" key="1">
    <citation type="submission" date="2023-03" db="EMBL/GenBank/DDBJ databases">
        <title>Mating type loci evolution in Malassezia.</title>
        <authorList>
            <person name="Coelho M.A."/>
        </authorList>
    </citation>
    <scope>NUCLEOTIDE SEQUENCE [LARGE SCALE GENOMIC DNA]</scope>
    <source>
        <strain evidence="9 10">CBS 9725</strain>
    </source>
</reference>
<accession>A0AAJ5YWA4</accession>
<dbReference type="InterPro" id="IPR001623">
    <property type="entry name" value="DnaJ_domain"/>
</dbReference>
<dbReference type="AlphaFoldDB" id="A0AAJ5YWA4"/>
<evidence type="ECO:0000256" key="2">
    <source>
        <dbReference type="ARBA" id="ARBA00022771"/>
    </source>
</evidence>
<dbReference type="Gene3D" id="3.30.160.60">
    <property type="entry name" value="Classic Zinc Finger"/>
    <property type="match status" value="1"/>
</dbReference>
<feature type="region of interest" description="Disordered" evidence="6">
    <location>
        <begin position="708"/>
        <end position="765"/>
    </location>
</feature>
<dbReference type="PANTHER" id="PTHR44029">
    <property type="entry name" value="DNAJ HOMOLOG SUBFAMILY C MEMBER 21"/>
    <property type="match status" value="1"/>
</dbReference>